<dbReference type="EMBL" id="CP159992">
    <property type="protein sequence ID" value="XCP94917.1"/>
    <property type="molecule type" value="Genomic_DNA"/>
</dbReference>
<name>A0AAU8NBP1_9BACL</name>
<proteinExistence type="predicted"/>
<reference evidence="1" key="1">
    <citation type="submission" date="2024-05" db="EMBL/GenBank/DDBJ databases">
        <title>Draft genome assemblies of 36 bacteria isolated from hibernating arctic ground squirrels.</title>
        <authorList>
            <person name="McKee H."/>
            <person name="Mullen L."/>
            <person name="Drown D.M."/>
            <person name="Duddleston K.N."/>
        </authorList>
    </citation>
    <scope>NUCLEOTIDE SEQUENCE</scope>
    <source>
        <strain evidence="1">AN1007</strain>
    </source>
</reference>
<sequence length="216" mass="24570">MPIEPICICTWISEKLMGDQPIYNVATLDEKRASSYWGVKFSSPSHIRLLENQDQFIYRSEDIVPAAEINSPQGAKLKRLFDHVIKAEVCRVDSRRLLHVFYFNITKIGDSSTGRTYFYNNHLYIVLTTKDHAGINLFSHELGHALYFSNPELKGNDPVTGKSHHNIEGNLMYPSVDLNKVLQLEQKQLDAVNNSYLVKPDTLSAFPLTNANTDIE</sequence>
<protein>
    <submittedName>
        <fullName evidence="1">Uncharacterized protein</fullName>
    </submittedName>
</protein>
<organism evidence="1">
    <name type="scientific">Paenibacillus sp. AN1007</name>
    <dbReference type="NCBI Taxonomy" id="3151385"/>
    <lineage>
        <taxon>Bacteria</taxon>
        <taxon>Bacillati</taxon>
        <taxon>Bacillota</taxon>
        <taxon>Bacilli</taxon>
        <taxon>Bacillales</taxon>
        <taxon>Paenibacillaceae</taxon>
        <taxon>Paenibacillus</taxon>
    </lineage>
</organism>
<accession>A0AAU8NBP1</accession>
<gene>
    <name evidence="1" type="ORF">ABXS70_28140</name>
</gene>
<dbReference type="AlphaFoldDB" id="A0AAU8NBP1"/>
<dbReference type="RefSeq" id="WP_342553238.1">
    <property type="nucleotide sequence ID" value="NZ_CP159992.1"/>
</dbReference>
<evidence type="ECO:0000313" key="1">
    <source>
        <dbReference type="EMBL" id="XCP94917.1"/>
    </source>
</evidence>